<dbReference type="EMBL" id="PDNB01000075">
    <property type="protein sequence ID" value="PGH11265.1"/>
    <property type="molecule type" value="Genomic_DNA"/>
</dbReference>
<evidence type="ECO:0000256" key="1">
    <source>
        <dbReference type="ARBA" id="ARBA00004651"/>
    </source>
</evidence>
<evidence type="ECO:0000256" key="3">
    <source>
        <dbReference type="ARBA" id="ARBA00022448"/>
    </source>
</evidence>
<feature type="region of interest" description="Disordered" evidence="8">
    <location>
        <begin position="1"/>
        <end position="100"/>
    </location>
</feature>
<evidence type="ECO:0000313" key="11">
    <source>
        <dbReference type="Proteomes" id="UP000223968"/>
    </source>
</evidence>
<keyword evidence="11" id="KW-1185">Reference proteome</keyword>
<dbReference type="OrthoDB" id="165352at2759"/>
<dbReference type="Proteomes" id="UP000223968">
    <property type="component" value="Unassembled WGS sequence"/>
</dbReference>
<evidence type="ECO:0000256" key="8">
    <source>
        <dbReference type="SAM" id="MobiDB-lite"/>
    </source>
</evidence>
<feature type="region of interest" description="Disordered" evidence="8">
    <location>
        <begin position="263"/>
        <end position="300"/>
    </location>
</feature>
<feature type="compositionally biased region" description="Basic residues" evidence="8">
    <location>
        <begin position="233"/>
        <end position="244"/>
    </location>
</feature>
<sequence>MSVELRDYAVAHPASNSQPDLEAQSAFPTLEHVRTAPVSPSHPADLHRTESEGVVRHRVRRSNTARSYHREGSSSSSNNWHPGEEPGLDPKQPIPPYRTGGETLLLKEQHIQCSITVVDFSQDNIRTYHLDNDTLGPFLSREREPWVLCRWINVNGLSWDVVSLLASNKGLHRLAIEDLLYSVNRTKVDWFSDNTFIVLAMQKLVKLRSTGQFAGSDEETESEDEVVTAPSGKQKKKKKKRRRLAKKRGVIWSALMDLFTPSRENKNAKSPATDEIPVENPLGEKPSRSSGSRVSQLRTLQRYRGGPNEDRIDFMERHAVLASRGLGVAIEQVSIFLHADNTVTSFFEASAEDIESPITQRLQSPETILRQSCDASMVVQAVLDAIVDLAIPVTVAYQDAIGDLELSVLTDPDIHQSTNLYMLTSEIAVLRNAMQPVTGVVNALRDHKSEPAIRSGMTALKHLSTPSMTVLPGDQPNGKSGTNTPDPEGVKMPSVVRISPMCHTYLGDVLDHCITITEEYDQMRRSADNMIDLTFNTIGAYQNESMKQLTIVTCMFLPLTFLTGYFGMNFERFDGVNLHSDAYFWPIAIPFVIVTTALLMRDMIRRYFIKLAQQRLIHTSRKRRRKPSKD</sequence>
<organism evidence="10 11">
    <name type="scientific">Helicocarpus griseus UAMH5409</name>
    <dbReference type="NCBI Taxonomy" id="1447875"/>
    <lineage>
        <taxon>Eukaryota</taxon>
        <taxon>Fungi</taxon>
        <taxon>Dikarya</taxon>
        <taxon>Ascomycota</taxon>
        <taxon>Pezizomycotina</taxon>
        <taxon>Eurotiomycetes</taxon>
        <taxon>Eurotiomycetidae</taxon>
        <taxon>Onygenales</taxon>
        <taxon>Ajellomycetaceae</taxon>
        <taxon>Helicocarpus</taxon>
    </lineage>
</organism>
<dbReference type="Pfam" id="PF01544">
    <property type="entry name" value="CorA"/>
    <property type="match status" value="1"/>
</dbReference>
<evidence type="ECO:0000256" key="2">
    <source>
        <dbReference type="ARBA" id="ARBA00009765"/>
    </source>
</evidence>
<reference evidence="10 11" key="1">
    <citation type="submission" date="2017-10" db="EMBL/GenBank/DDBJ databases">
        <title>Comparative genomics in systemic dimorphic fungi from Ajellomycetaceae.</title>
        <authorList>
            <person name="Munoz J.F."/>
            <person name="Mcewen J.G."/>
            <person name="Clay O.K."/>
            <person name="Cuomo C.A."/>
        </authorList>
    </citation>
    <scope>NUCLEOTIDE SEQUENCE [LARGE SCALE GENOMIC DNA]</scope>
    <source>
        <strain evidence="10 11">UAMH5409</strain>
    </source>
</reference>
<dbReference type="GO" id="GO:0015087">
    <property type="term" value="F:cobalt ion transmembrane transporter activity"/>
    <property type="evidence" value="ECO:0007669"/>
    <property type="project" value="TreeGrafter"/>
</dbReference>
<gene>
    <name evidence="10" type="ORF">AJ79_05000</name>
</gene>
<evidence type="ECO:0000256" key="7">
    <source>
        <dbReference type="ARBA" id="ARBA00023136"/>
    </source>
</evidence>
<keyword evidence="4" id="KW-1003">Cell membrane</keyword>
<dbReference type="PANTHER" id="PTHR46494:SF1">
    <property type="entry name" value="CORA FAMILY METAL ION TRANSPORTER (EUROFUNG)"/>
    <property type="match status" value="1"/>
</dbReference>
<evidence type="ECO:0000256" key="4">
    <source>
        <dbReference type="ARBA" id="ARBA00022475"/>
    </source>
</evidence>
<evidence type="ECO:0008006" key="12">
    <source>
        <dbReference type="Google" id="ProtNLM"/>
    </source>
</evidence>
<proteinExistence type="inferred from homology"/>
<feature type="transmembrane region" description="Helical" evidence="9">
    <location>
        <begin position="549"/>
        <end position="570"/>
    </location>
</feature>
<feature type="compositionally biased region" description="Polar residues" evidence="8">
    <location>
        <begin position="288"/>
        <end position="299"/>
    </location>
</feature>
<dbReference type="InterPro" id="IPR045863">
    <property type="entry name" value="CorA_TM1_TM2"/>
</dbReference>
<accession>A0A2B7XQP4</accession>
<keyword evidence="5 9" id="KW-0812">Transmembrane</keyword>
<feature type="compositionally biased region" description="Basic and acidic residues" evidence="8">
    <location>
        <begin position="44"/>
        <end position="55"/>
    </location>
</feature>
<evidence type="ECO:0000313" key="10">
    <source>
        <dbReference type="EMBL" id="PGH11265.1"/>
    </source>
</evidence>
<comment type="caution">
    <text evidence="10">The sequence shown here is derived from an EMBL/GenBank/DDBJ whole genome shotgun (WGS) entry which is preliminary data.</text>
</comment>
<feature type="transmembrane region" description="Helical" evidence="9">
    <location>
        <begin position="582"/>
        <end position="600"/>
    </location>
</feature>
<protein>
    <recommendedName>
        <fullName evidence="12">Magnesium and cobalt transporter CorA</fullName>
    </recommendedName>
</protein>
<dbReference type="SUPFAM" id="SSF143865">
    <property type="entry name" value="CorA soluble domain-like"/>
    <property type="match status" value="1"/>
</dbReference>
<dbReference type="STRING" id="1447875.A0A2B7XQP4"/>
<evidence type="ECO:0000256" key="5">
    <source>
        <dbReference type="ARBA" id="ARBA00022692"/>
    </source>
</evidence>
<feature type="region of interest" description="Disordered" evidence="8">
    <location>
        <begin position="469"/>
        <end position="491"/>
    </location>
</feature>
<keyword evidence="3" id="KW-0813">Transport</keyword>
<evidence type="ECO:0000256" key="6">
    <source>
        <dbReference type="ARBA" id="ARBA00022989"/>
    </source>
</evidence>
<keyword evidence="7 9" id="KW-0472">Membrane</keyword>
<name>A0A2B7XQP4_9EURO</name>
<dbReference type="PANTHER" id="PTHR46494">
    <property type="entry name" value="CORA FAMILY METAL ION TRANSPORTER (EUROFUNG)"/>
    <property type="match status" value="1"/>
</dbReference>
<dbReference type="SUPFAM" id="SSF144083">
    <property type="entry name" value="Magnesium transport protein CorA, transmembrane region"/>
    <property type="match status" value="1"/>
</dbReference>
<dbReference type="InterPro" id="IPR045861">
    <property type="entry name" value="CorA_cytoplasmic_dom"/>
</dbReference>
<dbReference type="GO" id="GO:0050897">
    <property type="term" value="F:cobalt ion binding"/>
    <property type="evidence" value="ECO:0007669"/>
    <property type="project" value="TreeGrafter"/>
</dbReference>
<evidence type="ECO:0000256" key="9">
    <source>
        <dbReference type="SAM" id="Phobius"/>
    </source>
</evidence>
<dbReference type="GO" id="GO:0000287">
    <property type="term" value="F:magnesium ion binding"/>
    <property type="evidence" value="ECO:0007669"/>
    <property type="project" value="TreeGrafter"/>
</dbReference>
<keyword evidence="6 9" id="KW-1133">Transmembrane helix</keyword>
<dbReference type="AlphaFoldDB" id="A0A2B7XQP4"/>
<feature type="region of interest" description="Disordered" evidence="8">
    <location>
        <begin position="213"/>
        <end position="244"/>
    </location>
</feature>
<feature type="compositionally biased region" description="Acidic residues" evidence="8">
    <location>
        <begin position="216"/>
        <end position="226"/>
    </location>
</feature>
<dbReference type="InterPro" id="IPR002523">
    <property type="entry name" value="MgTranspt_CorA/ZnTranspt_ZntB"/>
</dbReference>
<dbReference type="Gene3D" id="3.30.460.20">
    <property type="entry name" value="CorA soluble domain-like"/>
    <property type="match status" value="1"/>
</dbReference>
<comment type="similarity">
    <text evidence="2">Belongs to the CorA metal ion transporter (MIT) (TC 1.A.35) family.</text>
</comment>
<dbReference type="GO" id="GO:0005886">
    <property type="term" value="C:plasma membrane"/>
    <property type="evidence" value="ECO:0007669"/>
    <property type="project" value="UniProtKB-SubCell"/>
</dbReference>
<dbReference type="Gene3D" id="1.20.58.340">
    <property type="entry name" value="Magnesium transport protein CorA, transmembrane region"/>
    <property type="match status" value="2"/>
</dbReference>
<dbReference type="GO" id="GO:0015095">
    <property type="term" value="F:magnesium ion transmembrane transporter activity"/>
    <property type="evidence" value="ECO:0007669"/>
    <property type="project" value="TreeGrafter"/>
</dbReference>
<comment type="subcellular location">
    <subcellularLocation>
        <location evidence="1">Cell membrane</location>
        <topology evidence="1">Multi-pass membrane protein</topology>
    </subcellularLocation>
</comment>